<evidence type="ECO:0000256" key="7">
    <source>
        <dbReference type="PROSITE-ProRule" id="PRU00042"/>
    </source>
</evidence>
<dbReference type="RefSeq" id="XP_002426331.1">
    <property type="nucleotide sequence ID" value="XM_002426286.1"/>
</dbReference>
<dbReference type="FunFam" id="3.30.160.60:FF:000018">
    <property type="entry name" value="Krueppel-like factor 15"/>
    <property type="match status" value="1"/>
</dbReference>
<dbReference type="Pfam" id="PF00096">
    <property type="entry name" value="zf-C2H2"/>
    <property type="match status" value="3"/>
</dbReference>
<dbReference type="FunFam" id="3.30.160.60:FF:000446">
    <property type="entry name" value="Zinc finger protein"/>
    <property type="match status" value="1"/>
</dbReference>
<dbReference type="EMBL" id="AAZO01002879">
    <property type="status" value="NOT_ANNOTATED_CDS"/>
    <property type="molecule type" value="Genomic_DNA"/>
</dbReference>
<dbReference type="CTD" id="8238778"/>
<dbReference type="InParanoid" id="E0VJN7"/>
<evidence type="ECO:0000256" key="5">
    <source>
        <dbReference type="ARBA" id="ARBA00022833"/>
    </source>
</evidence>
<accession>E0VJN7</accession>
<comment type="subcellular location">
    <subcellularLocation>
        <location evidence="1">Nucleus</location>
    </subcellularLocation>
</comment>
<sequence length="307" mass="34881">MKIHKDGTLSSKPIDDIDLSFSMDEKHQSNPRENIIKDINNEKNVNCEVKKDYSRNEWNELDNSINILKSLKYKLNLIKKEVLGDNNGKKKDVVTNETTKDGSVEICSTTETSKKRLENCNNKKTVKTTTCANNPLVTIAPKPVFLTSGKLISISPSNIIVGNQPVVVFAAAPTPSNLIPQPPLPDKRQRIFKCQHLGCTKNYFKSSHLKAHMRTHTGEKPFSCQWEGCNRQFSRSDELSRHKRTHTGEKKFVCNVCSMKFMRSDHLTKHSKRHTRTGSIPIPQKTVFNRTKPIHILPVPVPIHLHT</sequence>
<reference evidence="9" key="2">
    <citation type="submission" date="2007-04" db="EMBL/GenBank/DDBJ databases">
        <title>The genome of the human body louse.</title>
        <authorList>
            <consortium name="The Human Body Louse Genome Consortium"/>
            <person name="Kirkness E."/>
            <person name="Walenz B."/>
            <person name="Hass B."/>
            <person name="Bruggner R."/>
            <person name="Strausberg R."/>
        </authorList>
    </citation>
    <scope>NUCLEOTIDE SEQUENCE</scope>
    <source>
        <strain evidence="9">USDA</strain>
    </source>
</reference>
<keyword evidence="11" id="KW-1185">Reference proteome</keyword>
<dbReference type="eggNOG" id="KOG1721">
    <property type="taxonomic scope" value="Eukaryota"/>
</dbReference>
<evidence type="ECO:0000313" key="11">
    <source>
        <dbReference type="Proteomes" id="UP000009046"/>
    </source>
</evidence>
<dbReference type="FunFam" id="3.30.160.60:FF:000125">
    <property type="entry name" value="Putative zinc finger protein 143"/>
    <property type="match status" value="1"/>
</dbReference>
<dbReference type="PROSITE" id="PS00028">
    <property type="entry name" value="ZINC_FINGER_C2H2_1"/>
    <property type="match status" value="3"/>
</dbReference>
<dbReference type="InterPro" id="IPR036236">
    <property type="entry name" value="Znf_C2H2_sf"/>
</dbReference>
<reference evidence="10" key="3">
    <citation type="submission" date="2020-05" db="UniProtKB">
        <authorList>
            <consortium name="EnsemblMetazoa"/>
        </authorList>
    </citation>
    <scope>IDENTIFICATION</scope>
    <source>
        <strain evidence="10">USDA</strain>
    </source>
</reference>
<dbReference type="Proteomes" id="UP000009046">
    <property type="component" value="Unassembled WGS sequence"/>
</dbReference>
<dbReference type="PANTHER" id="PTHR23235:SF164">
    <property type="entry name" value="C2H2-TYPE DOMAIN-CONTAINING PROTEIN"/>
    <property type="match status" value="1"/>
</dbReference>
<protein>
    <submittedName>
        <fullName evidence="9">Transforming growth factor-beta-inducible early growth response protein, putative</fullName>
    </submittedName>
</protein>
<dbReference type="Gene3D" id="3.30.160.60">
    <property type="entry name" value="Classic Zinc Finger"/>
    <property type="match status" value="3"/>
</dbReference>
<feature type="domain" description="C2H2-type" evidence="8">
    <location>
        <begin position="252"/>
        <end position="279"/>
    </location>
</feature>
<reference evidence="9" key="1">
    <citation type="submission" date="2007-04" db="EMBL/GenBank/DDBJ databases">
        <title>Annotation of Pediculus humanus corporis strain USDA.</title>
        <authorList>
            <person name="Kirkness E."/>
            <person name="Hannick L."/>
            <person name="Hass B."/>
            <person name="Bruggner R."/>
            <person name="Lawson D."/>
            <person name="Bidwell S."/>
            <person name="Joardar V."/>
            <person name="Caler E."/>
            <person name="Walenz B."/>
            <person name="Inman J."/>
            <person name="Schobel S."/>
            <person name="Galinsky K."/>
            <person name="Amedeo P."/>
            <person name="Strausberg R."/>
        </authorList>
    </citation>
    <scope>NUCLEOTIDE SEQUENCE</scope>
    <source>
        <strain evidence="9">USDA</strain>
    </source>
</reference>
<evidence type="ECO:0000256" key="2">
    <source>
        <dbReference type="ARBA" id="ARBA00022723"/>
    </source>
</evidence>
<organism>
    <name type="scientific">Pediculus humanus subsp. corporis</name>
    <name type="common">Body louse</name>
    <dbReference type="NCBI Taxonomy" id="121224"/>
    <lineage>
        <taxon>Eukaryota</taxon>
        <taxon>Metazoa</taxon>
        <taxon>Ecdysozoa</taxon>
        <taxon>Arthropoda</taxon>
        <taxon>Hexapoda</taxon>
        <taxon>Insecta</taxon>
        <taxon>Pterygota</taxon>
        <taxon>Neoptera</taxon>
        <taxon>Paraneoptera</taxon>
        <taxon>Psocodea</taxon>
        <taxon>Troctomorpha</taxon>
        <taxon>Phthiraptera</taxon>
        <taxon>Anoplura</taxon>
        <taxon>Pediculidae</taxon>
        <taxon>Pediculus</taxon>
    </lineage>
</organism>
<dbReference type="GO" id="GO:0000981">
    <property type="term" value="F:DNA-binding transcription factor activity, RNA polymerase II-specific"/>
    <property type="evidence" value="ECO:0007669"/>
    <property type="project" value="TreeGrafter"/>
</dbReference>
<gene>
    <name evidence="10" type="primary">8238778</name>
    <name evidence="9" type="ORF">Phum_PHUM248360</name>
</gene>
<evidence type="ECO:0000256" key="6">
    <source>
        <dbReference type="ARBA" id="ARBA00023242"/>
    </source>
</evidence>
<keyword evidence="4 7" id="KW-0863">Zinc-finger</keyword>
<dbReference type="GeneID" id="8238778"/>
<dbReference type="VEuPathDB" id="VectorBase:PHUM248360"/>
<dbReference type="HOGENOM" id="CLU_041729_1_1_1"/>
<feature type="domain" description="C2H2-type" evidence="8">
    <location>
        <begin position="222"/>
        <end position="251"/>
    </location>
</feature>
<dbReference type="EnsemblMetazoa" id="PHUM248360-RA">
    <property type="protein sequence ID" value="PHUM248360-PA"/>
    <property type="gene ID" value="PHUM248360"/>
</dbReference>
<evidence type="ECO:0000313" key="10">
    <source>
        <dbReference type="EnsemblMetazoa" id="PHUM248360-PA"/>
    </source>
</evidence>
<evidence type="ECO:0000256" key="1">
    <source>
        <dbReference type="ARBA" id="ARBA00004123"/>
    </source>
</evidence>
<dbReference type="SMART" id="SM00355">
    <property type="entry name" value="ZnF_C2H2"/>
    <property type="match status" value="3"/>
</dbReference>
<keyword evidence="2" id="KW-0479">Metal-binding</keyword>
<dbReference type="EMBL" id="DS235226">
    <property type="protein sequence ID" value="EEB13593.1"/>
    <property type="molecule type" value="Genomic_DNA"/>
</dbReference>
<evidence type="ECO:0000259" key="8">
    <source>
        <dbReference type="PROSITE" id="PS50157"/>
    </source>
</evidence>
<evidence type="ECO:0000256" key="4">
    <source>
        <dbReference type="ARBA" id="ARBA00022771"/>
    </source>
</evidence>
<dbReference type="GO" id="GO:0000978">
    <property type="term" value="F:RNA polymerase II cis-regulatory region sequence-specific DNA binding"/>
    <property type="evidence" value="ECO:0007669"/>
    <property type="project" value="TreeGrafter"/>
</dbReference>
<dbReference type="AlphaFoldDB" id="E0VJN7"/>
<name>E0VJN7_PEDHC</name>
<dbReference type="KEGG" id="phu:Phum_PHUM248360"/>
<keyword evidence="3" id="KW-0677">Repeat</keyword>
<evidence type="ECO:0000313" key="9">
    <source>
        <dbReference type="EMBL" id="EEB13593.1"/>
    </source>
</evidence>
<feature type="domain" description="C2H2-type" evidence="8">
    <location>
        <begin position="192"/>
        <end position="221"/>
    </location>
</feature>
<evidence type="ECO:0000256" key="3">
    <source>
        <dbReference type="ARBA" id="ARBA00022737"/>
    </source>
</evidence>
<dbReference type="PANTHER" id="PTHR23235">
    <property type="entry name" value="KRUEPPEL-LIKE TRANSCRIPTION FACTOR"/>
    <property type="match status" value="1"/>
</dbReference>
<proteinExistence type="predicted"/>
<dbReference type="PROSITE" id="PS50157">
    <property type="entry name" value="ZINC_FINGER_C2H2_2"/>
    <property type="match status" value="3"/>
</dbReference>
<dbReference type="GO" id="GO:0005634">
    <property type="term" value="C:nucleus"/>
    <property type="evidence" value="ECO:0007669"/>
    <property type="project" value="UniProtKB-SubCell"/>
</dbReference>
<dbReference type="SUPFAM" id="SSF57667">
    <property type="entry name" value="beta-beta-alpha zinc fingers"/>
    <property type="match status" value="2"/>
</dbReference>
<keyword evidence="5" id="KW-0862">Zinc</keyword>
<dbReference type="GO" id="GO:0008270">
    <property type="term" value="F:zinc ion binding"/>
    <property type="evidence" value="ECO:0007669"/>
    <property type="project" value="UniProtKB-KW"/>
</dbReference>
<keyword evidence="6" id="KW-0539">Nucleus</keyword>
<dbReference type="InterPro" id="IPR013087">
    <property type="entry name" value="Znf_C2H2_type"/>
</dbReference>
<dbReference type="OrthoDB" id="4748970at2759"/>